<dbReference type="EMBL" id="JAPFQI010000002">
    <property type="protein sequence ID" value="MCW8085154.1"/>
    <property type="molecule type" value="Genomic_DNA"/>
</dbReference>
<evidence type="ECO:0000313" key="2">
    <source>
        <dbReference type="EMBL" id="MCW8085154.1"/>
    </source>
</evidence>
<proteinExistence type="predicted"/>
<feature type="chain" id="PRO_5047490834" description="DUF4410 domain-containing protein" evidence="1">
    <location>
        <begin position="23"/>
        <end position="203"/>
    </location>
</feature>
<evidence type="ECO:0000313" key="3">
    <source>
        <dbReference type="Proteomes" id="UP001526430"/>
    </source>
</evidence>
<protein>
    <recommendedName>
        <fullName evidence="4">DUF4410 domain-containing protein</fullName>
    </recommendedName>
</protein>
<accession>A0ABT3NSL8</accession>
<evidence type="ECO:0000256" key="1">
    <source>
        <dbReference type="SAM" id="SignalP"/>
    </source>
</evidence>
<name>A0ABT3NSL8_9PROT</name>
<gene>
    <name evidence="2" type="ORF">OF850_05915</name>
</gene>
<organism evidence="2 3">
    <name type="scientific">Sabulicella glaciei</name>
    <dbReference type="NCBI Taxonomy" id="2984948"/>
    <lineage>
        <taxon>Bacteria</taxon>
        <taxon>Pseudomonadati</taxon>
        <taxon>Pseudomonadota</taxon>
        <taxon>Alphaproteobacteria</taxon>
        <taxon>Acetobacterales</taxon>
        <taxon>Acetobacteraceae</taxon>
        <taxon>Sabulicella</taxon>
    </lineage>
</organism>
<comment type="caution">
    <text evidence="2">The sequence shown here is derived from an EMBL/GenBank/DDBJ whole genome shotgun (WGS) entry which is preliminary data.</text>
</comment>
<reference evidence="2 3" key="1">
    <citation type="submission" date="2022-10" db="EMBL/GenBank/DDBJ databases">
        <title>Roseococcus glaciei nov., sp. nov., isolated from glacier.</title>
        <authorList>
            <person name="Liu Q."/>
            <person name="Xin Y.-H."/>
        </authorList>
    </citation>
    <scope>NUCLEOTIDE SEQUENCE [LARGE SCALE GENOMIC DNA]</scope>
    <source>
        <strain evidence="2 3">MDT2-1-1</strain>
    </source>
</reference>
<evidence type="ECO:0008006" key="4">
    <source>
        <dbReference type="Google" id="ProtNLM"/>
    </source>
</evidence>
<keyword evidence="3" id="KW-1185">Reference proteome</keyword>
<feature type="signal peptide" evidence="1">
    <location>
        <begin position="1"/>
        <end position="22"/>
    </location>
</feature>
<dbReference type="Proteomes" id="UP001526430">
    <property type="component" value="Unassembled WGS sequence"/>
</dbReference>
<keyword evidence="1" id="KW-0732">Signal</keyword>
<sequence>MSRRLVSLAALPLLLAATPVLAQSEATALRGLSEVRLALGVQSPDAARAHCQLPQGLEADLYETLRATAEGLGLRVPTGTRDAQLGPGHLMVAGTPSTNQQPLLFANFGVVARPDQPGSPCGASLIMQVRARVTGQVTATGGRLDTPVTLWHDDAAGMAPPGEALPVMRAQLRAMMERFAGVLRTNAQASAPQGTTTKRKSPQ</sequence>
<dbReference type="RefSeq" id="WP_301589000.1">
    <property type="nucleotide sequence ID" value="NZ_JAPFQI010000002.1"/>
</dbReference>